<name>A0ABQ6HMK8_9MICO</name>
<dbReference type="Pfam" id="PF08241">
    <property type="entry name" value="Methyltransf_11"/>
    <property type="match status" value="1"/>
</dbReference>
<proteinExistence type="predicted"/>
<feature type="domain" description="Methyltransferase type 11" evidence="2">
    <location>
        <begin position="112"/>
        <end position="208"/>
    </location>
</feature>
<dbReference type="PANTHER" id="PTHR42912:SF93">
    <property type="entry name" value="N6-ADENOSINE-METHYLTRANSFERASE TMT1A"/>
    <property type="match status" value="1"/>
</dbReference>
<feature type="compositionally biased region" description="Basic and acidic residues" evidence="1">
    <location>
        <begin position="32"/>
        <end position="52"/>
    </location>
</feature>
<dbReference type="CDD" id="cd02440">
    <property type="entry name" value="AdoMet_MTases"/>
    <property type="match status" value="1"/>
</dbReference>
<keyword evidence="4" id="KW-1185">Reference proteome</keyword>
<organism evidence="3 4">
    <name type="scientific">Arsenicicoccus piscis</name>
    <dbReference type="NCBI Taxonomy" id="673954"/>
    <lineage>
        <taxon>Bacteria</taxon>
        <taxon>Bacillati</taxon>
        <taxon>Actinomycetota</taxon>
        <taxon>Actinomycetes</taxon>
        <taxon>Micrococcales</taxon>
        <taxon>Intrasporangiaceae</taxon>
        <taxon>Arsenicicoccus</taxon>
    </lineage>
</organism>
<protein>
    <submittedName>
        <fullName evidence="3">SAM-dependent methyltransferase</fullName>
    </submittedName>
</protein>
<comment type="caution">
    <text evidence="3">The sequence shown here is derived from an EMBL/GenBank/DDBJ whole genome shotgun (WGS) entry which is preliminary data.</text>
</comment>
<dbReference type="SUPFAM" id="SSF53335">
    <property type="entry name" value="S-adenosyl-L-methionine-dependent methyltransferases"/>
    <property type="match status" value="1"/>
</dbReference>
<evidence type="ECO:0000313" key="3">
    <source>
        <dbReference type="EMBL" id="GMA19323.1"/>
    </source>
</evidence>
<dbReference type="GO" id="GO:0008168">
    <property type="term" value="F:methyltransferase activity"/>
    <property type="evidence" value="ECO:0007669"/>
    <property type="project" value="UniProtKB-KW"/>
</dbReference>
<evidence type="ECO:0000256" key="1">
    <source>
        <dbReference type="SAM" id="MobiDB-lite"/>
    </source>
</evidence>
<feature type="region of interest" description="Disordered" evidence="1">
    <location>
        <begin position="1"/>
        <end position="64"/>
    </location>
</feature>
<feature type="compositionally biased region" description="Polar residues" evidence="1">
    <location>
        <begin position="18"/>
        <end position="31"/>
    </location>
</feature>
<accession>A0ABQ6HMK8</accession>
<dbReference type="Proteomes" id="UP001157109">
    <property type="component" value="Unassembled WGS sequence"/>
</dbReference>
<gene>
    <name evidence="3" type="ORF">GCM10025862_13440</name>
</gene>
<evidence type="ECO:0000259" key="2">
    <source>
        <dbReference type="Pfam" id="PF08241"/>
    </source>
</evidence>
<dbReference type="InterPro" id="IPR029063">
    <property type="entry name" value="SAM-dependent_MTases_sf"/>
</dbReference>
<dbReference type="InterPro" id="IPR050508">
    <property type="entry name" value="Methyltransf_Superfamily"/>
</dbReference>
<dbReference type="PANTHER" id="PTHR42912">
    <property type="entry name" value="METHYLTRANSFERASE"/>
    <property type="match status" value="1"/>
</dbReference>
<dbReference type="Gene3D" id="3.40.50.150">
    <property type="entry name" value="Vaccinia Virus protein VP39"/>
    <property type="match status" value="1"/>
</dbReference>
<evidence type="ECO:0000313" key="4">
    <source>
        <dbReference type="Proteomes" id="UP001157109"/>
    </source>
</evidence>
<reference evidence="4" key="1">
    <citation type="journal article" date="2019" name="Int. J. Syst. Evol. Microbiol.">
        <title>The Global Catalogue of Microorganisms (GCM) 10K type strain sequencing project: providing services to taxonomists for standard genome sequencing and annotation.</title>
        <authorList>
            <consortium name="The Broad Institute Genomics Platform"/>
            <consortium name="The Broad Institute Genome Sequencing Center for Infectious Disease"/>
            <person name="Wu L."/>
            <person name="Ma J."/>
        </authorList>
    </citation>
    <scope>NUCLEOTIDE SEQUENCE [LARGE SCALE GENOMIC DNA]</scope>
    <source>
        <strain evidence="4">NBRC 105830</strain>
    </source>
</reference>
<dbReference type="EMBL" id="BSUJ01000001">
    <property type="protein sequence ID" value="GMA19323.1"/>
    <property type="molecule type" value="Genomic_DNA"/>
</dbReference>
<keyword evidence="3" id="KW-0489">Methyltransferase</keyword>
<dbReference type="InterPro" id="IPR013216">
    <property type="entry name" value="Methyltransf_11"/>
</dbReference>
<dbReference type="GO" id="GO:0032259">
    <property type="term" value="P:methylation"/>
    <property type="evidence" value="ECO:0007669"/>
    <property type="project" value="UniProtKB-KW"/>
</dbReference>
<keyword evidence="3" id="KW-0808">Transferase</keyword>
<sequence>MVDSEERWTDGIARTSERQSTLSGVSPQGQSRADRPEPAPDGPRGEFAEVSRRATGAQETARANRGWWDEQAADYYGEHGAFLGDVDLCWGPEGLREATARLLGDCTGQDVLEIGGGAGQGGRFLASEGARVCSTDLSEQMVRVGAAINARTGVTLPLLTCDAQALPFADASFDVVFTAYGALPFVADSAGVLREAARVLRPGGRLVFSTTHPIRWAFPDVPGEAGLTATSSYFDRSPYVELDGAGRVLYAEHHRTIGDRVREIVAAGLRLVDLVEPPWPDDHEQEWGGWSPLRGRLLPGTAVFCCVKD</sequence>